<dbReference type="AlphaFoldDB" id="A0A5E4EYK2"/>
<dbReference type="Pfam" id="PF03754">
    <property type="entry name" value="At2g31720-like"/>
    <property type="match status" value="1"/>
</dbReference>
<evidence type="ECO:0000313" key="3">
    <source>
        <dbReference type="Proteomes" id="UP000327085"/>
    </source>
</evidence>
<evidence type="ECO:0000313" key="4">
    <source>
        <dbReference type="Proteomes" id="UP001054821"/>
    </source>
</evidence>
<reference evidence="3" key="2">
    <citation type="journal article" date="2020" name="Plant J.">
        <title>Transposons played a major role in the diversification between the closely related almond and peach genomes: results from the almond genome sequence.</title>
        <authorList>
            <person name="Alioto T."/>
            <person name="Alexiou K.G."/>
            <person name="Bardil A."/>
            <person name="Barteri F."/>
            <person name="Castanera R."/>
            <person name="Cruz F."/>
            <person name="Dhingra A."/>
            <person name="Duval H."/>
            <person name="Fernandez I Marti A."/>
            <person name="Frias L."/>
            <person name="Galan B."/>
            <person name="Garcia J.L."/>
            <person name="Howad W."/>
            <person name="Gomez-Garrido J."/>
            <person name="Gut M."/>
            <person name="Julca I."/>
            <person name="Morata J."/>
            <person name="Puigdomenech P."/>
            <person name="Ribeca P."/>
            <person name="Rubio Cabetas M.J."/>
            <person name="Vlasova A."/>
            <person name="Wirthensohn M."/>
            <person name="Garcia-Mas J."/>
            <person name="Gabaldon T."/>
            <person name="Casacuberta J.M."/>
            <person name="Arus P."/>
        </authorList>
    </citation>
    <scope>NUCLEOTIDE SEQUENCE [LARGE SCALE GENOMIC DNA]</scope>
    <source>
        <strain evidence="3">cv. Texas</strain>
    </source>
</reference>
<dbReference type="PANTHER" id="PTHR31541">
    <property type="entry name" value="B3 DOMAIN PLANT PROTEIN-RELATED"/>
    <property type="match status" value="1"/>
</dbReference>
<keyword evidence="4" id="KW-1185">Reference proteome</keyword>
<dbReference type="Proteomes" id="UP000327085">
    <property type="component" value="Chromosome 1"/>
</dbReference>
<evidence type="ECO:0000313" key="2">
    <source>
        <dbReference type="EMBL" id="VVA20240.1"/>
    </source>
</evidence>
<dbReference type="GO" id="GO:0003677">
    <property type="term" value="F:DNA binding"/>
    <property type="evidence" value="ECO:0007669"/>
    <property type="project" value="InterPro"/>
</dbReference>
<proteinExistence type="predicted"/>
<dbReference type="InParanoid" id="A0A5E4EYK2"/>
<sequence>MPQDLKTMISRSGGGDLKLVIEKELFDTDVADNSQQFSIPMKQVKEDFLSEKDQTELKLRSGHNERVQLWSMSRKSQLRFALVKGLVENSLFRQLRFIFSESYKCEASENCYEEAF</sequence>
<evidence type="ECO:0000313" key="1">
    <source>
        <dbReference type="EMBL" id="KAI5355826.1"/>
    </source>
</evidence>
<dbReference type="Gramene" id="VVA20240">
    <property type="protein sequence ID" value="VVA20240"/>
    <property type="gene ID" value="Prudul26B014366"/>
</dbReference>
<name>A0A5E4EYK2_PRUDU</name>
<reference evidence="2" key="1">
    <citation type="submission" date="2019-07" db="EMBL/GenBank/DDBJ databases">
        <authorList>
            <person name="Alioto T."/>
            <person name="Alioto T."/>
            <person name="Gomez Garrido J."/>
        </authorList>
    </citation>
    <scope>NUCLEOTIDE SEQUENCE</scope>
</reference>
<reference evidence="1 4" key="3">
    <citation type="journal article" date="2022" name="G3 (Bethesda)">
        <title>Whole-genome sequence and methylome profiling of the almond [Prunus dulcis (Mill.) D.A. Webb] cultivar 'Nonpareil'.</title>
        <authorList>
            <person name="D'Amico-Willman K.M."/>
            <person name="Ouma W.Z."/>
            <person name="Meulia T."/>
            <person name="Sideli G.M."/>
            <person name="Gradziel T.M."/>
            <person name="Fresnedo-Ramirez J."/>
        </authorList>
    </citation>
    <scope>NUCLEOTIDE SEQUENCE [LARGE SCALE GENOMIC DNA]</scope>
    <source>
        <strain evidence="1">Clone GOH B32 T37-40</strain>
    </source>
</reference>
<accession>A0A5E4EYK2</accession>
<dbReference type="InterPro" id="IPR005508">
    <property type="entry name" value="At2g31720-like"/>
</dbReference>
<protein>
    <submittedName>
        <fullName evidence="2">PREDICTED: B3 domain-containing</fullName>
    </submittedName>
</protein>
<gene>
    <name evidence="2" type="ORF">ALMOND_2B014366</name>
    <name evidence="1" type="ORF">L3X38_008721</name>
</gene>
<organism evidence="2 3">
    <name type="scientific">Prunus dulcis</name>
    <name type="common">Almond</name>
    <name type="synonym">Amygdalus dulcis</name>
    <dbReference type="NCBI Taxonomy" id="3755"/>
    <lineage>
        <taxon>Eukaryota</taxon>
        <taxon>Viridiplantae</taxon>
        <taxon>Streptophyta</taxon>
        <taxon>Embryophyta</taxon>
        <taxon>Tracheophyta</taxon>
        <taxon>Spermatophyta</taxon>
        <taxon>Magnoliopsida</taxon>
        <taxon>eudicotyledons</taxon>
        <taxon>Gunneridae</taxon>
        <taxon>Pentapetalae</taxon>
        <taxon>rosids</taxon>
        <taxon>fabids</taxon>
        <taxon>Rosales</taxon>
        <taxon>Rosaceae</taxon>
        <taxon>Amygdaloideae</taxon>
        <taxon>Amygdaleae</taxon>
        <taxon>Prunus</taxon>
    </lineage>
</organism>
<dbReference type="EMBL" id="CABIKO010000042">
    <property type="protein sequence ID" value="VVA20240.1"/>
    <property type="molecule type" value="Genomic_DNA"/>
</dbReference>
<dbReference type="Proteomes" id="UP001054821">
    <property type="component" value="Chromosome 1"/>
</dbReference>
<dbReference type="PANTHER" id="PTHR31541:SF25">
    <property type="entry name" value="GAMMA-GLIADIN B"/>
    <property type="match status" value="1"/>
</dbReference>
<dbReference type="EMBL" id="JAJFAZ020000001">
    <property type="protein sequence ID" value="KAI5355826.1"/>
    <property type="molecule type" value="Genomic_DNA"/>
</dbReference>